<reference evidence="2 3" key="1">
    <citation type="journal article" date="2008" name="Int. J. Syst. Evol. Microbiol.">
        <title>Description of Roseateles aquatilis sp. nov. and Roseateles terrae sp. nov., in the class Betaproteobacteria, and emended description of the genus Roseateles.</title>
        <authorList>
            <person name="Gomila M."/>
            <person name="Bowien B."/>
            <person name="Falsen E."/>
            <person name="Moore E.R."/>
            <person name="Lalucat J."/>
        </authorList>
    </citation>
    <scope>NUCLEOTIDE SEQUENCE [LARGE SCALE GENOMIC DNA]</scope>
    <source>
        <strain evidence="2 3">CCUG 48205</strain>
    </source>
</reference>
<name>A0A246JCY2_9BURK</name>
<dbReference type="Pfam" id="PF01909">
    <property type="entry name" value="NTP_transf_2"/>
    <property type="match status" value="1"/>
</dbReference>
<dbReference type="InterPro" id="IPR036388">
    <property type="entry name" value="WH-like_DNA-bd_sf"/>
</dbReference>
<evidence type="ECO:0000313" key="2">
    <source>
        <dbReference type="EMBL" id="OWQ90357.1"/>
    </source>
</evidence>
<dbReference type="SUPFAM" id="SSF81301">
    <property type="entry name" value="Nucleotidyltransferase"/>
    <property type="match status" value="1"/>
</dbReference>
<dbReference type="InterPro" id="IPR043519">
    <property type="entry name" value="NT_sf"/>
</dbReference>
<dbReference type="Gene3D" id="3.30.460.10">
    <property type="entry name" value="Beta Polymerase, domain 2"/>
    <property type="match status" value="1"/>
</dbReference>
<protein>
    <recommendedName>
        <fullName evidence="1">Polymerase nucleotidyl transferase domain-containing protein</fullName>
    </recommendedName>
</protein>
<accession>A0A246JCY2</accession>
<proteinExistence type="predicted"/>
<gene>
    <name evidence="2" type="ORF">CDN99_13425</name>
</gene>
<feature type="domain" description="Polymerase nucleotidyl transferase" evidence="1">
    <location>
        <begin position="93"/>
        <end position="134"/>
    </location>
</feature>
<dbReference type="InterPro" id="IPR036390">
    <property type="entry name" value="WH_DNA-bd_sf"/>
</dbReference>
<keyword evidence="3" id="KW-1185">Reference proteome</keyword>
<evidence type="ECO:0000259" key="1">
    <source>
        <dbReference type="Pfam" id="PF01909"/>
    </source>
</evidence>
<dbReference type="Gene3D" id="1.10.10.10">
    <property type="entry name" value="Winged helix-like DNA-binding domain superfamily/Winged helix DNA-binding domain"/>
    <property type="match status" value="1"/>
</dbReference>
<dbReference type="AlphaFoldDB" id="A0A246JCY2"/>
<dbReference type="EMBL" id="NIOF01000005">
    <property type="protein sequence ID" value="OWQ90357.1"/>
    <property type="molecule type" value="Genomic_DNA"/>
</dbReference>
<dbReference type="GO" id="GO:0016779">
    <property type="term" value="F:nucleotidyltransferase activity"/>
    <property type="evidence" value="ECO:0007669"/>
    <property type="project" value="InterPro"/>
</dbReference>
<dbReference type="Proteomes" id="UP000197468">
    <property type="component" value="Unassembled WGS sequence"/>
</dbReference>
<evidence type="ECO:0000313" key="3">
    <source>
        <dbReference type="Proteomes" id="UP000197468"/>
    </source>
</evidence>
<dbReference type="InterPro" id="IPR002934">
    <property type="entry name" value="Polymerase_NTP_transf_dom"/>
</dbReference>
<dbReference type="CDD" id="cd05403">
    <property type="entry name" value="NT_KNTase_like"/>
    <property type="match status" value="1"/>
</dbReference>
<comment type="caution">
    <text evidence="2">The sequence shown here is derived from an EMBL/GenBank/DDBJ whole genome shotgun (WGS) entry which is preliminary data.</text>
</comment>
<dbReference type="OrthoDB" id="8223306at2"/>
<sequence>MNEAQLTEVFGSAGRFRVLRALFAEPGRGFGQRELATEAGTDAGSVARWLRRWASAGLVTRREQDGLPRYQATMDPSLAPLVALMQQDSVLVRTLRESLRSVKGVQVAFVFGSVARGQAGVGSDVDVMVFGSMSELKTNVALKPAGRVLGREIHATATTISAFLDQLRSGESFAQDIVRGPRIPLIGDFDAEVISGAGRSA</sequence>
<organism evidence="2 3">
    <name type="scientific">Roseateles aquatilis</name>
    <dbReference type="NCBI Taxonomy" id="431061"/>
    <lineage>
        <taxon>Bacteria</taxon>
        <taxon>Pseudomonadati</taxon>
        <taxon>Pseudomonadota</taxon>
        <taxon>Betaproteobacteria</taxon>
        <taxon>Burkholderiales</taxon>
        <taxon>Sphaerotilaceae</taxon>
        <taxon>Roseateles</taxon>
    </lineage>
</organism>
<dbReference type="RefSeq" id="WP_141100772.1">
    <property type="nucleotide sequence ID" value="NZ_NIOF01000005.1"/>
</dbReference>
<dbReference type="SUPFAM" id="SSF46785">
    <property type="entry name" value="Winged helix' DNA-binding domain"/>
    <property type="match status" value="1"/>
</dbReference>